<dbReference type="EMBL" id="CP150496">
    <property type="protein sequence ID" value="WYW55886.1"/>
    <property type="molecule type" value="Genomic_DNA"/>
</dbReference>
<protein>
    <submittedName>
        <fullName evidence="1">Uncharacterized protein</fullName>
    </submittedName>
</protein>
<name>A0ABZ2TRZ4_9FLAO</name>
<organism evidence="1 2">
    <name type="scientific">Polaribacter marinaquae</name>
    <dbReference type="NCBI Taxonomy" id="1642819"/>
    <lineage>
        <taxon>Bacteria</taxon>
        <taxon>Pseudomonadati</taxon>
        <taxon>Bacteroidota</taxon>
        <taxon>Flavobacteriia</taxon>
        <taxon>Flavobacteriales</taxon>
        <taxon>Flavobacteriaceae</taxon>
    </lineage>
</organism>
<evidence type="ECO:0000313" key="1">
    <source>
        <dbReference type="EMBL" id="WYW55886.1"/>
    </source>
</evidence>
<accession>A0ABZ2TRZ4</accession>
<dbReference type="Proteomes" id="UP001491088">
    <property type="component" value="Chromosome"/>
</dbReference>
<evidence type="ECO:0000313" key="2">
    <source>
        <dbReference type="Proteomes" id="UP001491088"/>
    </source>
</evidence>
<dbReference type="RefSeq" id="WP_340933601.1">
    <property type="nucleotide sequence ID" value="NZ_CP150496.1"/>
</dbReference>
<proteinExistence type="predicted"/>
<keyword evidence="2" id="KW-1185">Reference proteome</keyword>
<reference evidence="1 2" key="1">
    <citation type="submission" date="2024-03" db="EMBL/GenBank/DDBJ databases">
        <authorList>
            <person name="Cao K."/>
        </authorList>
    </citation>
    <scope>NUCLEOTIDE SEQUENCE [LARGE SCALE GENOMIC DNA]</scope>
    <source>
        <strain evidence="1 2">MCCC 1K00696</strain>
    </source>
</reference>
<gene>
    <name evidence="1" type="ORF">WG950_01230</name>
</gene>
<sequence length="129" mass="15082">MSTYSIENSKDSILRPNSEFERRIILQYYLDNDIKINEIERGILNECHVSEHESIGIIGCLLDDKSLLNSLRLVIGANNRSNFKLSTLSNSLLDSEILKKAVSYYFEENKYDSLNRNEQIIRREFNIVY</sequence>